<feature type="region of interest" description="Disordered" evidence="3">
    <location>
        <begin position="187"/>
        <end position="215"/>
    </location>
</feature>
<keyword evidence="2" id="KW-0963">Cytoplasm</keyword>
<dbReference type="GO" id="GO:0034237">
    <property type="term" value="F:protein kinase A regulatory subunit binding"/>
    <property type="evidence" value="ECO:0007669"/>
    <property type="project" value="TreeGrafter"/>
</dbReference>
<protein>
    <recommendedName>
        <fullName evidence="2">Protein SCAR</fullName>
    </recommendedName>
    <alternativeName>
        <fullName evidence="2">Protein WAVE</fullName>
    </alternativeName>
</protein>
<evidence type="ECO:0000256" key="3">
    <source>
        <dbReference type="SAM" id="MobiDB-lite"/>
    </source>
</evidence>
<evidence type="ECO:0000313" key="4">
    <source>
        <dbReference type="EMBL" id="KAG6691288.1"/>
    </source>
</evidence>
<proteinExistence type="inferred from homology"/>
<feature type="compositionally biased region" description="Polar residues" evidence="3">
    <location>
        <begin position="1066"/>
        <end position="1076"/>
    </location>
</feature>
<dbReference type="Proteomes" id="UP000811246">
    <property type="component" value="Chromosome 10"/>
</dbReference>
<dbReference type="PANTHER" id="PTHR12902:SF33">
    <property type="entry name" value="PROTEIN SCAR3"/>
    <property type="match status" value="1"/>
</dbReference>
<sequence length="1331" mass="146796">MPLVRFELRNEYGLGQPDIYRQVDREDPKAVLDAAAVAGLVGILRQLGDLSEFAAEVFHGLQEQMMTIVSRSHKLKARVQRIEAALPPIEKAVLGQTSHIHFAYTAGSEWHPRIRNGQNHFIYNDLPQFIMDSYEACRNPPRLHLLDKFDTGGPGSCLKRYSDPTFFKKASATSDEATTERIRINKNAHRSKKKRSSQWNRKGQRGASRSNSCSRLQFASLPVNGQTSMQTASAVDVASNSKLGDHSNSFDSRNGPQFTSYIVDDQASPQTASAVDMTLKPDTGDHSNSFDSRNGPQFTSHIVDNQASPQTASAVDMTLKPDTGDHSNSFDSRNGLQFTSHIVDDQASPQTASAVDMTLKPDTGDHSNSFDSRMGSGDIECVFHLSSMQPEQQESLSSRLMQRNDTLDSVFPDEQTKAVDDNIPGSSLLEKIASSSSCVTWDEKAEIVEPNSQQSDREEAPEMPSTKSDVDTHGERAVNFTNIDQMHSLLDCKNSLEFISNGIQINSIESEPVFPDEQTKAMDDNFSGSSLLEKIAYSSSCVTWDEKAEIMEPNGQQSDREEAPEMLLTKSDLDTHGERAVNLANGGQIDSLLDCENSLELIFNGNQINDIESEPDNYMDALNAIGSESENDLDYQTKRKVERYASNTNDEGINEIHELPANSSDHNHPELESDIASCSFSNEEVPSYIPNSLSPERVVQEQMPLITKMPSNLEFSVDDDFSGGADAHNGSKLESVVTGPSSAPKTSDFGDLSMDKMFSSFYKSDETPADFSGVRSISFWTNGGLLGLEPSKPPAYGMSNAVGQDLVNGSKDDTVFPSKHGFMLKGDELEGKLDMLDKKDGGTEKDPSCVCSTSCQDDQEDSMSKTKTFGRFSPADSDAKCENFSVMAPKTVVPVSPHIKSISAESNQENDENSSLVFGLSQRLLATGLYKKVSHVHDDNLEPASSMNASGLEQFSGQRRVVNQTIPEKKLEERCGHGSPVDSLTSSPPLEHMKISFHPLNGSEASKLKLNFPDANQCFEGIRDMFPSFQLVPEAGIPMNDFGFESDDDTFCRSSPYMSDDCHSHYSASNSEQWESGETPKSEDPEPHDALCGISSAESISTYQEFGRTINNGIHIDCGIRIADTGNGVEPSLSGSLLDLPNFDTVNPVLQQVTNEDSNLLKLECSGRLVPQPPPLPPVQWRVSKPNFYVIEYKQDDVPDALMHASDLKHFGSAMSQQPKPTPEKQQRTNEEAAAIVQMGKQQDQQKLNEQKEANRTMNDKEMDERENFLQQIRSKSFCLRRTMTTKPTDTPGPATDFKVTAILEKANAIRQVRHPCCFPSFPSFSFSCYV</sequence>
<feature type="compositionally biased region" description="Basic and acidic residues" evidence="3">
    <location>
        <begin position="1078"/>
        <end position="1089"/>
    </location>
</feature>
<dbReference type="GO" id="GO:0030036">
    <property type="term" value="P:actin cytoskeleton organization"/>
    <property type="evidence" value="ECO:0007669"/>
    <property type="project" value="UniProtKB-UniRule"/>
</dbReference>
<name>A0A922DUV6_CARIL</name>
<comment type="subcellular location">
    <subcellularLocation>
        <location evidence="2">Cytoplasm</location>
        <location evidence="2">Cytoskeleton</location>
    </subcellularLocation>
</comment>
<dbReference type="GO" id="GO:0003779">
    <property type="term" value="F:actin binding"/>
    <property type="evidence" value="ECO:0007669"/>
    <property type="project" value="UniProtKB-UniRule"/>
</dbReference>
<keyword evidence="2" id="KW-0009">Actin-binding</keyword>
<dbReference type="EMBL" id="CM031834">
    <property type="protein sequence ID" value="KAG6691288.1"/>
    <property type="molecule type" value="Genomic_DNA"/>
</dbReference>
<gene>
    <name evidence="4" type="ORF">I3842_10G058400</name>
</gene>
<comment type="function">
    <text evidence="2">Involved in regulation of actin and microtubule organization. Part of a WAVE complex that activates the Arp2/3 complex.</text>
</comment>
<accession>A0A922DUV6</accession>
<reference evidence="4" key="1">
    <citation type="submission" date="2021-01" db="EMBL/GenBank/DDBJ databases">
        <authorList>
            <person name="Lovell J.T."/>
            <person name="Bentley N."/>
            <person name="Bhattarai G."/>
            <person name="Jenkins J.W."/>
            <person name="Sreedasyam A."/>
            <person name="Alarcon Y."/>
            <person name="Bock C."/>
            <person name="Boston L."/>
            <person name="Carlson J."/>
            <person name="Cervantes K."/>
            <person name="Clermont K."/>
            <person name="Krom N."/>
            <person name="Kubenka K."/>
            <person name="Mamidi S."/>
            <person name="Mattison C."/>
            <person name="Monteros M."/>
            <person name="Pisani C."/>
            <person name="Plott C."/>
            <person name="Rajasekar S."/>
            <person name="Rhein H.S."/>
            <person name="Rohla C."/>
            <person name="Song M."/>
            <person name="Hilaire R.S."/>
            <person name="Shu S."/>
            <person name="Wells L."/>
            <person name="Wang X."/>
            <person name="Webber J."/>
            <person name="Heerema R.J."/>
            <person name="Klein P."/>
            <person name="Conner P."/>
            <person name="Grauke L."/>
            <person name="Grimwood J."/>
            <person name="Schmutz J."/>
            <person name="Randall J.J."/>
        </authorList>
    </citation>
    <scope>NUCLEOTIDE SEQUENCE</scope>
    <source>
        <tissue evidence="4">Leaf</tissue>
    </source>
</reference>
<organism evidence="4 5">
    <name type="scientific">Carya illinoinensis</name>
    <name type="common">Pecan</name>
    <dbReference type="NCBI Taxonomy" id="32201"/>
    <lineage>
        <taxon>Eukaryota</taxon>
        <taxon>Viridiplantae</taxon>
        <taxon>Streptophyta</taxon>
        <taxon>Embryophyta</taxon>
        <taxon>Tracheophyta</taxon>
        <taxon>Spermatophyta</taxon>
        <taxon>Magnoliopsida</taxon>
        <taxon>eudicotyledons</taxon>
        <taxon>Gunneridae</taxon>
        <taxon>Pentapetalae</taxon>
        <taxon>rosids</taxon>
        <taxon>fabids</taxon>
        <taxon>Fagales</taxon>
        <taxon>Juglandaceae</taxon>
        <taxon>Carya</taxon>
    </lineage>
</organism>
<feature type="compositionally biased region" description="Polar residues" evidence="3">
    <location>
        <begin position="197"/>
        <end position="215"/>
    </location>
</feature>
<evidence type="ECO:0000256" key="1">
    <source>
        <dbReference type="ARBA" id="ARBA00006993"/>
    </source>
</evidence>
<dbReference type="GO" id="GO:2000601">
    <property type="term" value="P:positive regulation of Arp2/3 complex-mediated actin nucleation"/>
    <property type="evidence" value="ECO:0007669"/>
    <property type="project" value="TreeGrafter"/>
</dbReference>
<dbReference type="GO" id="GO:0005856">
    <property type="term" value="C:cytoskeleton"/>
    <property type="evidence" value="ECO:0007669"/>
    <property type="project" value="UniProtKB-SubCell"/>
</dbReference>
<evidence type="ECO:0000313" key="5">
    <source>
        <dbReference type="Proteomes" id="UP000811246"/>
    </source>
</evidence>
<feature type="region of interest" description="Disordered" evidence="3">
    <location>
        <begin position="445"/>
        <end position="473"/>
    </location>
</feature>
<feature type="compositionally biased region" description="Basic residues" evidence="3">
    <location>
        <begin position="187"/>
        <end position="196"/>
    </location>
</feature>
<comment type="caution">
    <text evidence="4">The sequence shown here is derived from an EMBL/GenBank/DDBJ whole genome shotgun (WGS) entry which is preliminary data.</text>
</comment>
<evidence type="ECO:0000256" key="2">
    <source>
        <dbReference type="RuleBase" id="RU367034"/>
    </source>
</evidence>
<feature type="region of interest" description="Disordered" evidence="3">
    <location>
        <begin position="277"/>
        <end position="301"/>
    </location>
</feature>
<feature type="region of interest" description="Disordered" evidence="3">
    <location>
        <begin position="1064"/>
        <end position="1089"/>
    </location>
</feature>
<comment type="similarity">
    <text evidence="1 2">Belongs to the SCAR/WAVE family.</text>
</comment>
<dbReference type="InterPro" id="IPR028288">
    <property type="entry name" value="SCAR/WAVE_fam"/>
</dbReference>
<dbReference type="PANTHER" id="PTHR12902">
    <property type="entry name" value="WASP-1"/>
    <property type="match status" value="1"/>
</dbReference>
<feature type="region of interest" description="Disordered" evidence="3">
    <location>
        <begin position="725"/>
        <end position="748"/>
    </location>
</feature>
<feature type="compositionally biased region" description="Polar residues" evidence="3">
    <location>
        <begin position="286"/>
        <end position="301"/>
    </location>
</feature>
<keyword evidence="2" id="KW-0206">Cytoskeleton</keyword>
<dbReference type="GO" id="GO:0071933">
    <property type="term" value="F:Arp2/3 complex binding"/>
    <property type="evidence" value="ECO:0007669"/>
    <property type="project" value="TreeGrafter"/>
</dbReference>
<feature type="region of interest" description="Disordered" evidence="3">
    <location>
        <begin position="1240"/>
        <end position="1262"/>
    </location>
</feature>
<feature type="compositionally biased region" description="Basic and acidic residues" evidence="3">
    <location>
        <begin position="1247"/>
        <end position="1262"/>
    </location>
</feature>